<comment type="caution">
    <text evidence="1">The sequence shown here is derived from an EMBL/GenBank/DDBJ whole genome shotgun (WGS) entry which is preliminary data.</text>
</comment>
<name>A0ABW3FIK5_9HYPH</name>
<organism evidence="1 2">
    <name type="scientific">Pseudahrensia aquimaris</name>
    <dbReference type="NCBI Taxonomy" id="744461"/>
    <lineage>
        <taxon>Bacteria</taxon>
        <taxon>Pseudomonadati</taxon>
        <taxon>Pseudomonadota</taxon>
        <taxon>Alphaproteobacteria</taxon>
        <taxon>Hyphomicrobiales</taxon>
        <taxon>Ahrensiaceae</taxon>
        <taxon>Pseudahrensia</taxon>
    </lineage>
</organism>
<reference evidence="2" key="1">
    <citation type="journal article" date="2019" name="Int. J. Syst. Evol. Microbiol.">
        <title>The Global Catalogue of Microorganisms (GCM) 10K type strain sequencing project: providing services to taxonomists for standard genome sequencing and annotation.</title>
        <authorList>
            <consortium name="The Broad Institute Genomics Platform"/>
            <consortium name="The Broad Institute Genome Sequencing Center for Infectious Disease"/>
            <person name="Wu L."/>
            <person name="Ma J."/>
        </authorList>
    </citation>
    <scope>NUCLEOTIDE SEQUENCE [LARGE SCALE GENOMIC DNA]</scope>
    <source>
        <strain evidence="2">CCUG 60023</strain>
    </source>
</reference>
<dbReference type="EMBL" id="JBHTJV010000012">
    <property type="protein sequence ID" value="MFD0917328.1"/>
    <property type="molecule type" value="Genomic_DNA"/>
</dbReference>
<dbReference type="Proteomes" id="UP001597101">
    <property type="component" value="Unassembled WGS sequence"/>
</dbReference>
<accession>A0ABW3FIK5</accession>
<evidence type="ECO:0000313" key="2">
    <source>
        <dbReference type="Proteomes" id="UP001597101"/>
    </source>
</evidence>
<gene>
    <name evidence="1" type="ORF">ACFQ14_13015</name>
</gene>
<evidence type="ECO:0000313" key="1">
    <source>
        <dbReference type="EMBL" id="MFD0917328.1"/>
    </source>
</evidence>
<evidence type="ECO:0008006" key="3">
    <source>
        <dbReference type="Google" id="ProtNLM"/>
    </source>
</evidence>
<keyword evidence="2" id="KW-1185">Reference proteome</keyword>
<protein>
    <recommendedName>
        <fullName evidence="3">Outer membrane protein beta-barrel domain-containing protein</fullName>
    </recommendedName>
</protein>
<proteinExistence type="predicted"/>
<dbReference type="RefSeq" id="WP_377213190.1">
    <property type="nucleotide sequence ID" value="NZ_JBHTJV010000012.1"/>
</dbReference>
<sequence length="222" mass="24003">MAIDTQSGFLRHAMTGFALGAALMSAVPMYASAEEVSGEFLGARSEKAWSIMLFGGPMVDAELADIVIPSGSIDGTGTTFVGVALNKRVYEFDGWASGFTIELEAGAGYQFGESPDESGQIWAAAYGRYDEFPWNHIVRTTVAASVGLNYSTEKTAYENNETKVGNTKHVLHYFSPEITFSAPSNPDDELVLRLHHRSSASGAFGCEGCGSNYITFGYRKRF</sequence>